<feature type="region of interest" description="Disordered" evidence="1">
    <location>
        <begin position="1"/>
        <end position="45"/>
    </location>
</feature>
<dbReference type="Proteomes" id="UP000504617">
    <property type="component" value="Unplaced"/>
</dbReference>
<dbReference type="KEGG" id="tsr:106540555"/>
<dbReference type="GeneID" id="106540555"/>
<dbReference type="AlphaFoldDB" id="A0A6I9XA42"/>
<name>A0A6I9XA42_9SAUR</name>
<protein>
    <submittedName>
        <fullName evidence="3">Coiled-coil domain-containing protein 14-like</fullName>
    </submittedName>
</protein>
<dbReference type="RefSeq" id="XP_013911191.1">
    <property type="nucleotide sequence ID" value="XM_014055716.1"/>
</dbReference>
<evidence type="ECO:0000313" key="3">
    <source>
        <dbReference type="RefSeq" id="XP_013911191.1"/>
    </source>
</evidence>
<dbReference type="PANTHER" id="PTHR22367:SF2">
    <property type="entry name" value="COILED-COIL DOMAIN-CONTAINING PROTEIN 14"/>
    <property type="match status" value="1"/>
</dbReference>
<evidence type="ECO:0000313" key="2">
    <source>
        <dbReference type="Proteomes" id="UP000504617"/>
    </source>
</evidence>
<keyword evidence="2" id="KW-1185">Reference proteome</keyword>
<feature type="compositionally biased region" description="Polar residues" evidence="1">
    <location>
        <begin position="1"/>
        <end position="15"/>
    </location>
</feature>
<dbReference type="InterPro" id="IPR029343">
    <property type="entry name" value="CCDC14"/>
</dbReference>
<dbReference type="PANTHER" id="PTHR22367">
    <property type="entry name" value="COILED-COIL DOMAIN-CONTAINING PROTEIN 14"/>
    <property type="match status" value="1"/>
</dbReference>
<reference evidence="3" key="1">
    <citation type="submission" date="2025-08" db="UniProtKB">
        <authorList>
            <consortium name="RefSeq"/>
        </authorList>
    </citation>
    <scope>IDENTIFICATION</scope>
</reference>
<proteinExistence type="predicted"/>
<organism evidence="2 3">
    <name type="scientific">Thamnophis sirtalis</name>
    <dbReference type="NCBI Taxonomy" id="35019"/>
    <lineage>
        <taxon>Eukaryota</taxon>
        <taxon>Metazoa</taxon>
        <taxon>Chordata</taxon>
        <taxon>Craniata</taxon>
        <taxon>Vertebrata</taxon>
        <taxon>Euteleostomi</taxon>
        <taxon>Lepidosauria</taxon>
        <taxon>Squamata</taxon>
        <taxon>Bifurcata</taxon>
        <taxon>Unidentata</taxon>
        <taxon>Episquamata</taxon>
        <taxon>Toxicofera</taxon>
        <taxon>Serpentes</taxon>
        <taxon>Colubroidea</taxon>
        <taxon>Colubridae</taxon>
        <taxon>Natricinae</taxon>
        <taxon>Thamnophis</taxon>
    </lineage>
</organism>
<gene>
    <name evidence="3" type="primary">LOC106540555</name>
</gene>
<sequence length="190" mass="20626">MAGSSQKAVKTTTFRAASRPLLNKMGGAKKRGIKKKTLSANVQKETASELNRKVVSGNETVAEKDETPLTTKQAFVVKSIHGPCTQHSPVMHQKLCEHAQFQMPLLNSHTPVKSSDIPDVPLSTIPEEAAYQPATAFNDHLPTSTPARSPQQAVNPSVVHPVSNLLLEVNGQICISLFYPKHVAKSKMLK</sequence>
<dbReference type="Pfam" id="PF15254">
    <property type="entry name" value="CCDC14"/>
    <property type="match status" value="1"/>
</dbReference>
<feature type="compositionally biased region" description="Basic residues" evidence="1">
    <location>
        <begin position="27"/>
        <end position="37"/>
    </location>
</feature>
<dbReference type="GO" id="GO:0034451">
    <property type="term" value="C:centriolar satellite"/>
    <property type="evidence" value="ECO:0007669"/>
    <property type="project" value="TreeGrafter"/>
</dbReference>
<accession>A0A6I9XA42</accession>
<dbReference type="GO" id="GO:0071539">
    <property type="term" value="P:protein localization to centrosome"/>
    <property type="evidence" value="ECO:0007669"/>
    <property type="project" value="TreeGrafter"/>
</dbReference>
<evidence type="ECO:0000256" key="1">
    <source>
        <dbReference type="SAM" id="MobiDB-lite"/>
    </source>
</evidence>